<proteinExistence type="predicted"/>
<protein>
    <recommendedName>
        <fullName evidence="2">Putative Flp pilus-assembly TadG-like N-terminal domain-containing protein</fullName>
    </recommendedName>
</protein>
<organism evidence="3 4">
    <name type="scientific">Ferrimonas aestuarii</name>
    <dbReference type="NCBI Taxonomy" id="2569539"/>
    <lineage>
        <taxon>Bacteria</taxon>
        <taxon>Pseudomonadati</taxon>
        <taxon>Pseudomonadota</taxon>
        <taxon>Gammaproteobacteria</taxon>
        <taxon>Alteromonadales</taxon>
        <taxon>Ferrimonadaceae</taxon>
        <taxon>Ferrimonas</taxon>
    </lineage>
</organism>
<gene>
    <name evidence="3" type="ORF">FCL42_01360</name>
</gene>
<reference evidence="3 4" key="1">
    <citation type="submission" date="2019-04" db="EMBL/GenBank/DDBJ databases">
        <authorList>
            <person name="Hwang J.C."/>
        </authorList>
    </citation>
    <scope>NUCLEOTIDE SEQUENCE [LARGE SCALE GENOMIC DNA]</scope>
    <source>
        <strain evidence="3 4">IMCC35002</strain>
    </source>
</reference>
<dbReference type="EMBL" id="SWCJ01000001">
    <property type="protein sequence ID" value="TKB58423.1"/>
    <property type="molecule type" value="Genomic_DNA"/>
</dbReference>
<evidence type="ECO:0000259" key="2">
    <source>
        <dbReference type="Pfam" id="PF13400"/>
    </source>
</evidence>
<dbReference type="Proteomes" id="UP000305675">
    <property type="component" value="Unassembled WGS sequence"/>
</dbReference>
<keyword evidence="1" id="KW-1133">Transmembrane helix</keyword>
<sequence>MKRSNRSLVFSPLARQRGAILVMVTIALVTIIVMGAMALESGHLLLSKTRLQNAVDSAALSAALSLEQGDDHQGARQDAIATLSSLMSESDFSQLDDGIDMASLVYSQDEVTPQITIEFSEQPDPFIATTAADAEYVRVRVESVPLASYLGKAIGMDKRVRSSAVAGPSTPLVNCSQNVLPMMVCEGDTAGEPFGYPQGNIMAMKISSEQDSPIGPGNFQLIRLGDNSGAADIRAAMAGENSGNNYCFSGDDGISTEPGNNVGPVATGMNTRLGVYHGGTVNATDHPRDKDICVGEALDIDGDDNIVFSSDNTPVDGTLATPSLYRYSDYSDNYVDNTVDGGSRFQNSCPHNSDTWDGSGGANRREFAIVVGQCDGQSNGQNNDIPFLGFACFYFMQEVIQKGNLAYVIGEFVEDCTGTGVATDDTTLEDGPYTIVLYRDPDNKDS</sequence>
<comment type="caution">
    <text evidence="3">The sequence shown here is derived from an EMBL/GenBank/DDBJ whole genome shotgun (WGS) entry which is preliminary data.</text>
</comment>
<keyword evidence="1" id="KW-0812">Transmembrane</keyword>
<evidence type="ECO:0000256" key="1">
    <source>
        <dbReference type="SAM" id="Phobius"/>
    </source>
</evidence>
<dbReference type="OrthoDB" id="6350731at2"/>
<dbReference type="RefSeq" id="WP_136861571.1">
    <property type="nucleotide sequence ID" value="NZ_SWCJ01000001.1"/>
</dbReference>
<evidence type="ECO:0000313" key="3">
    <source>
        <dbReference type="EMBL" id="TKB58423.1"/>
    </source>
</evidence>
<feature type="domain" description="Putative Flp pilus-assembly TadG-like N-terminal" evidence="2">
    <location>
        <begin position="18"/>
        <end position="63"/>
    </location>
</feature>
<accession>A0A4U1BS15</accession>
<name>A0A4U1BS15_9GAMM</name>
<keyword evidence="1" id="KW-0472">Membrane</keyword>
<dbReference type="InterPro" id="IPR028087">
    <property type="entry name" value="Tad_N"/>
</dbReference>
<dbReference type="Pfam" id="PF13400">
    <property type="entry name" value="Tad"/>
    <property type="match status" value="1"/>
</dbReference>
<dbReference type="AlphaFoldDB" id="A0A4U1BS15"/>
<evidence type="ECO:0000313" key="4">
    <source>
        <dbReference type="Proteomes" id="UP000305675"/>
    </source>
</evidence>
<keyword evidence="4" id="KW-1185">Reference proteome</keyword>
<feature type="transmembrane region" description="Helical" evidence="1">
    <location>
        <begin position="20"/>
        <end position="39"/>
    </location>
</feature>